<dbReference type="InterPro" id="IPR001279">
    <property type="entry name" value="Metallo-B-lactamas"/>
</dbReference>
<sequence>MKKQILVISLAMILISCSTVMIHEQQSPTGNYQNNHILHPNKSFWAFARMRLFGDDEWADHESEAADVVVQPIDDGQLRAQSSAPRVTWIGHSTFLIQYKGVNVLTDPIFSQRASPVSFAGPKRLVDLPIEIAQLPAIDLVVISHNHYDHLDEETITELGNQPQYALPDGVSNWFLANAINASNITDFKWWQSKRYSANLTVTATPSQHWSSRSLYDRNQTHWASWLIEIDDFTFWFAGDTGYNQFDFKEIGNKSPPIDLALIPIGAYAPRHFMKPYHVNEEEALQIHRDIKAKTSIGMHWGTFSLTAEPLLAPPTNLASLVEESGNRDDFRTINIGQSIELTTPHANVVNATISAK</sequence>
<dbReference type="PANTHER" id="PTHR15032">
    <property type="entry name" value="N-ACYL-PHOSPHATIDYLETHANOLAMINE-HYDROLYZING PHOSPHOLIPASE D"/>
    <property type="match status" value="1"/>
</dbReference>
<proteinExistence type="predicted"/>
<organism evidence="3 4">
    <name type="scientific">Aliikangiella marina</name>
    <dbReference type="NCBI Taxonomy" id="1712262"/>
    <lineage>
        <taxon>Bacteria</taxon>
        <taxon>Pseudomonadati</taxon>
        <taxon>Pseudomonadota</taxon>
        <taxon>Gammaproteobacteria</taxon>
        <taxon>Oceanospirillales</taxon>
        <taxon>Pleioneaceae</taxon>
        <taxon>Aliikangiella</taxon>
    </lineage>
</organism>
<dbReference type="RefSeq" id="WP_142942974.1">
    <property type="nucleotide sequence ID" value="NZ_VIKR01000004.1"/>
</dbReference>
<dbReference type="GO" id="GO:0016787">
    <property type="term" value="F:hydrolase activity"/>
    <property type="evidence" value="ECO:0007669"/>
    <property type="project" value="UniProtKB-KW"/>
</dbReference>
<gene>
    <name evidence="3" type="ORF">FLL45_15430</name>
</gene>
<dbReference type="PANTHER" id="PTHR15032:SF4">
    <property type="entry name" value="N-ACYL-PHOSPHATIDYLETHANOLAMINE-HYDROLYZING PHOSPHOLIPASE D"/>
    <property type="match status" value="1"/>
</dbReference>
<dbReference type="AlphaFoldDB" id="A0A545T6P2"/>
<keyword evidence="3" id="KW-0378">Hydrolase</keyword>
<name>A0A545T6P2_9GAMM</name>
<dbReference type="OrthoDB" id="9805728at2"/>
<dbReference type="GO" id="GO:0005737">
    <property type="term" value="C:cytoplasm"/>
    <property type="evidence" value="ECO:0007669"/>
    <property type="project" value="TreeGrafter"/>
</dbReference>
<keyword evidence="1" id="KW-0732">Signal</keyword>
<accession>A0A545T6P2</accession>
<evidence type="ECO:0000259" key="2">
    <source>
        <dbReference type="Pfam" id="PF12706"/>
    </source>
</evidence>
<evidence type="ECO:0000313" key="3">
    <source>
        <dbReference type="EMBL" id="TQV72855.1"/>
    </source>
</evidence>
<keyword evidence="4" id="KW-1185">Reference proteome</keyword>
<dbReference type="Gene3D" id="3.60.15.10">
    <property type="entry name" value="Ribonuclease Z/Hydroxyacylglutathione hydrolase-like"/>
    <property type="match status" value="1"/>
</dbReference>
<dbReference type="Pfam" id="PF12706">
    <property type="entry name" value="Lactamase_B_2"/>
    <property type="match status" value="1"/>
</dbReference>
<feature type="chain" id="PRO_5022042132" evidence="1">
    <location>
        <begin position="23"/>
        <end position="357"/>
    </location>
</feature>
<dbReference type="PROSITE" id="PS51257">
    <property type="entry name" value="PROKAR_LIPOPROTEIN"/>
    <property type="match status" value="1"/>
</dbReference>
<feature type="domain" description="Metallo-beta-lactamase" evidence="2">
    <location>
        <begin position="103"/>
        <end position="301"/>
    </location>
</feature>
<dbReference type="InterPro" id="IPR036866">
    <property type="entry name" value="RibonucZ/Hydroxyglut_hydro"/>
</dbReference>
<dbReference type="SUPFAM" id="SSF56281">
    <property type="entry name" value="Metallo-hydrolase/oxidoreductase"/>
    <property type="match status" value="1"/>
</dbReference>
<evidence type="ECO:0000256" key="1">
    <source>
        <dbReference type="SAM" id="SignalP"/>
    </source>
</evidence>
<evidence type="ECO:0000313" key="4">
    <source>
        <dbReference type="Proteomes" id="UP000317839"/>
    </source>
</evidence>
<dbReference type="Proteomes" id="UP000317839">
    <property type="component" value="Unassembled WGS sequence"/>
</dbReference>
<comment type="caution">
    <text evidence="3">The sequence shown here is derived from an EMBL/GenBank/DDBJ whole genome shotgun (WGS) entry which is preliminary data.</text>
</comment>
<reference evidence="3 4" key="1">
    <citation type="submission" date="2019-06" db="EMBL/GenBank/DDBJ databases">
        <title>Draft genome of Aliikangiella marina GYP-15.</title>
        <authorList>
            <person name="Wang G."/>
        </authorList>
    </citation>
    <scope>NUCLEOTIDE SEQUENCE [LARGE SCALE GENOMIC DNA]</scope>
    <source>
        <strain evidence="3 4">GYP-15</strain>
    </source>
</reference>
<feature type="signal peptide" evidence="1">
    <location>
        <begin position="1"/>
        <end position="22"/>
    </location>
</feature>
<dbReference type="EMBL" id="VIKR01000004">
    <property type="protein sequence ID" value="TQV72855.1"/>
    <property type="molecule type" value="Genomic_DNA"/>
</dbReference>
<protein>
    <submittedName>
        <fullName evidence="3">Metallohydrolase</fullName>
    </submittedName>
</protein>